<evidence type="ECO:0000256" key="5">
    <source>
        <dbReference type="ARBA" id="ARBA00022989"/>
    </source>
</evidence>
<evidence type="ECO:0000256" key="3">
    <source>
        <dbReference type="ARBA" id="ARBA00022475"/>
    </source>
</evidence>
<evidence type="ECO:0000256" key="6">
    <source>
        <dbReference type="ARBA" id="ARBA00023136"/>
    </source>
</evidence>
<feature type="transmembrane region" description="Helical" evidence="8">
    <location>
        <begin position="260"/>
        <end position="278"/>
    </location>
</feature>
<gene>
    <name evidence="9" type="primary">gntT</name>
    <name evidence="9" type="ORF">NRB56_21310</name>
</gene>
<feature type="transmembrane region" description="Helical" evidence="8">
    <location>
        <begin position="413"/>
        <end position="438"/>
    </location>
</feature>
<keyword evidence="3" id="KW-1003">Cell membrane</keyword>
<feature type="transmembrane region" description="Helical" evidence="8">
    <location>
        <begin position="133"/>
        <end position="163"/>
    </location>
</feature>
<feature type="transmembrane region" description="Helical" evidence="8">
    <location>
        <begin position="298"/>
        <end position="317"/>
    </location>
</feature>
<dbReference type="AlphaFoldDB" id="A0A7K0DLB5"/>
<evidence type="ECO:0000256" key="7">
    <source>
        <dbReference type="ARBA" id="ARBA00049663"/>
    </source>
</evidence>
<evidence type="ECO:0000256" key="4">
    <source>
        <dbReference type="ARBA" id="ARBA00022692"/>
    </source>
</evidence>
<comment type="similarity">
    <text evidence="7">Belongs to the GntP permease family.</text>
</comment>
<dbReference type="Proteomes" id="UP000431401">
    <property type="component" value="Unassembled WGS sequence"/>
</dbReference>
<proteinExistence type="inferred from homology"/>
<evidence type="ECO:0000256" key="2">
    <source>
        <dbReference type="ARBA" id="ARBA00022448"/>
    </source>
</evidence>
<feature type="transmembrane region" description="Helical" evidence="8">
    <location>
        <begin position="36"/>
        <end position="53"/>
    </location>
</feature>
<keyword evidence="5 8" id="KW-1133">Transmembrane helix</keyword>
<dbReference type="PIRSF" id="PIRSF002746">
    <property type="entry name" value="Gluconate_transporter"/>
    <property type="match status" value="1"/>
</dbReference>
<evidence type="ECO:0000313" key="9">
    <source>
        <dbReference type="EMBL" id="MQY26560.1"/>
    </source>
</evidence>
<protein>
    <submittedName>
        <fullName evidence="9">High-affinity gluconate transporter</fullName>
    </submittedName>
</protein>
<dbReference type="PANTHER" id="PTHR30354">
    <property type="entry name" value="GNT FAMILY GLUCONATE TRANSPORTER"/>
    <property type="match status" value="1"/>
</dbReference>
<dbReference type="PANTHER" id="PTHR30354:SF22">
    <property type="entry name" value="HIGH-AFFINITY GLUCONATE TRANSPORTER"/>
    <property type="match status" value="1"/>
</dbReference>
<feature type="transmembrane region" description="Helical" evidence="8">
    <location>
        <begin position="458"/>
        <end position="475"/>
    </location>
</feature>
<keyword evidence="4 8" id="KW-0812">Transmembrane</keyword>
<feature type="transmembrane region" description="Helical" evidence="8">
    <location>
        <begin position="374"/>
        <end position="406"/>
    </location>
</feature>
<dbReference type="NCBIfam" id="TIGR00791">
    <property type="entry name" value="gntP"/>
    <property type="match status" value="1"/>
</dbReference>
<evidence type="ECO:0000256" key="1">
    <source>
        <dbReference type="ARBA" id="ARBA00004651"/>
    </source>
</evidence>
<reference evidence="9 10" key="1">
    <citation type="submission" date="2019-10" db="EMBL/GenBank/DDBJ databases">
        <title>Nocardia macrotermitis sp. nov. and Nocardia aurantia sp. nov., isolated from the gut of fungus growing-termite Macrotermes natalensis.</title>
        <authorList>
            <person name="Benndorf R."/>
            <person name="Schwitalla J."/>
            <person name="Martin K."/>
            <person name="De Beer W."/>
            <person name="Kaster A.-K."/>
            <person name="Vollmers J."/>
            <person name="Poulsen M."/>
            <person name="Beemelmanns C."/>
        </authorList>
    </citation>
    <scope>NUCLEOTIDE SEQUENCE [LARGE SCALE GENOMIC DNA]</scope>
    <source>
        <strain evidence="9 10">RB56</strain>
    </source>
</reference>
<dbReference type="InterPro" id="IPR003474">
    <property type="entry name" value="Glcn_transporter"/>
</dbReference>
<dbReference type="GO" id="GO:0015128">
    <property type="term" value="F:gluconate transmembrane transporter activity"/>
    <property type="evidence" value="ECO:0007669"/>
    <property type="project" value="InterPro"/>
</dbReference>
<feature type="transmembrane region" description="Helical" evidence="8">
    <location>
        <begin position="84"/>
        <end position="105"/>
    </location>
</feature>
<feature type="transmembrane region" description="Helical" evidence="8">
    <location>
        <begin position="59"/>
        <end position="77"/>
    </location>
</feature>
<comment type="caution">
    <text evidence="9">The sequence shown here is derived from an EMBL/GenBank/DDBJ whole genome shotgun (WGS) entry which is preliminary data.</text>
</comment>
<feature type="transmembrane region" description="Helical" evidence="8">
    <location>
        <begin position="329"/>
        <end position="348"/>
    </location>
</feature>
<name>A0A7K0DLB5_9NOCA</name>
<keyword evidence="2" id="KW-0813">Transport</keyword>
<dbReference type="Pfam" id="PF02447">
    <property type="entry name" value="GntP_permease"/>
    <property type="match status" value="1"/>
</dbReference>
<evidence type="ECO:0000313" key="10">
    <source>
        <dbReference type="Proteomes" id="UP000431401"/>
    </source>
</evidence>
<comment type="subcellular location">
    <subcellularLocation>
        <location evidence="1">Cell membrane</location>
        <topology evidence="1">Multi-pass membrane protein</topology>
    </subcellularLocation>
</comment>
<dbReference type="EMBL" id="WEGI01000004">
    <property type="protein sequence ID" value="MQY26560.1"/>
    <property type="molecule type" value="Genomic_DNA"/>
</dbReference>
<accession>A0A7K0DLB5</accession>
<organism evidence="9 10">
    <name type="scientific">Nocardia aurantia</name>
    <dbReference type="NCBI Taxonomy" id="2585199"/>
    <lineage>
        <taxon>Bacteria</taxon>
        <taxon>Bacillati</taxon>
        <taxon>Actinomycetota</taxon>
        <taxon>Actinomycetes</taxon>
        <taxon>Mycobacteriales</taxon>
        <taxon>Nocardiaceae</taxon>
        <taxon>Nocardia</taxon>
    </lineage>
</organism>
<keyword evidence="6 8" id="KW-0472">Membrane</keyword>
<feature type="transmembrane region" description="Helical" evidence="8">
    <location>
        <begin position="170"/>
        <end position="188"/>
    </location>
</feature>
<sequence>MNPAYNGTIEKGNPVLTTLAEAAAKSSSWTGHDTRLIVVALAGIALVVLLSAAAKLHPFLALLIGALFVGVSGGIPADKLLKSLTTGVGGVLGNVGVIVALGAMLGKLLVDSGGADRLVGAIVDRVGERRAPWAMVLAAMVIGIPMFFEVGLVLMIPIIYLVWRRVGGSILRVGIPALAGLSILHGLIPPHPGPLVAISALKADLGTTLLLGVIVAIPTAIIAGPVYGSFISRRVQPTPPEQLATQYSTTEREDGRPAPGVLTTLSVILLPVVIMLVKTVVDLVVTDSKAEVHRVMDFIGDPIMAMIIGVVWAMIAFRFGRGRSGEIMGAALAPIAGILLIIGAGGGFKQMLVDTGIADSIGKAANHSHLSLLLLAWLIAVGIRLATGSATVATVTASGIIAPILLTSDHTSAALVALAVGSGSLFLSHVNDAGFWLVKEFFGMDVKQTFKSWSAMETILSCVSIVVILILGTFVH</sequence>
<evidence type="ECO:0000256" key="8">
    <source>
        <dbReference type="SAM" id="Phobius"/>
    </source>
</evidence>
<dbReference type="GO" id="GO:0005886">
    <property type="term" value="C:plasma membrane"/>
    <property type="evidence" value="ECO:0007669"/>
    <property type="project" value="UniProtKB-SubCell"/>
</dbReference>
<feature type="transmembrane region" description="Helical" evidence="8">
    <location>
        <begin position="208"/>
        <end position="227"/>
    </location>
</feature>
<keyword evidence="10" id="KW-1185">Reference proteome</keyword>